<accession>A0ACB7IU75</accession>
<organism evidence="1 2">
    <name type="scientific">Pleurotus cornucopiae</name>
    <name type="common">Cornucopia mushroom</name>
    <dbReference type="NCBI Taxonomy" id="5321"/>
    <lineage>
        <taxon>Eukaryota</taxon>
        <taxon>Fungi</taxon>
        <taxon>Dikarya</taxon>
        <taxon>Basidiomycota</taxon>
        <taxon>Agaricomycotina</taxon>
        <taxon>Agaricomycetes</taxon>
        <taxon>Agaricomycetidae</taxon>
        <taxon>Agaricales</taxon>
        <taxon>Pleurotineae</taxon>
        <taxon>Pleurotaceae</taxon>
        <taxon>Pleurotus</taxon>
    </lineage>
</organism>
<protein>
    <submittedName>
        <fullName evidence="1">Uncharacterized protein</fullName>
    </submittedName>
</protein>
<dbReference type="Proteomes" id="UP000824881">
    <property type="component" value="Unassembled WGS sequence"/>
</dbReference>
<dbReference type="EMBL" id="WQMT02000006">
    <property type="protein sequence ID" value="KAG9221747.1"/>
    <property type="molecule type" value="Genomic_DNA"/>
</dbReference>
<name>A0ACB7IU75_PLECO</name>
<gene>
    <name evidence="1" type="ORF">CCMSSC00406_0006690</name>
</gene>
<evidence type="ECO:0000313" key="2">
    <source>
        <dbReference type="Proteomes" id="UP000824881"/>
    </source>
</evidence>
<reference evidence="1 2" key="1">
    <citation type="journal article" date="2021" name="Appl. Environ. Microbiol.">
        <title>Genetic linkage and physical mapping for an oyster mushroom Pleurotus cornucopiae and QTL analysis for the trait cap color.</title>
        <authorList>
            <person name="Zhang Y."/>
            <person name="Gao W."/>
            <person name="Sonnenberg A."/>
            <person name="Chen Q."/>
            <person name="Zhang J."/>
            <person name="Huang C."/>
        </authorList>
    </citation>
    <scope>NUCLEOTIDE SEQUENCE [LARGE SCALE GENOMIC DNA]</scope>
    <source>
        <strain evidence="1">CCMSSC00406</strain>
    </source>
</reference>
<comment type="caution">
    <text evidence="1">The sequence shown here is derived from an EMBL/GenBank/DDBJ whole genome shotgun (WGS) entry which is preliminary data.</text>
</comment>
<proteinExistence type="predicted"/>
<evidence type="ECO:0000313" key="1">
    <source>
        <dbReference type="EMBL" id="KAG9221747.1"/>
    </source>
</evidence>
<sequence>MIKTNGEPTMSRGPFVFGRDSLFDRPLPPTKPPEIVEVDAGVDTELMLKLMLLLSEMKKALTCGICDEIMEGPCMLPCGHIFCEECLVAKFREKIINVLSGMDMLYILDRIGGDAKTFTAYTELKKSMYWEEADKVFLQTCPDCGQEVGSCPAPVWPMRFIIGRLGWENLIERRKVTLPCSLASLFGPCHYEA</sequence>
<keyword evidence="2" id="KW-1185">Reference proteome</keyword>